<proteinExistence type="predicted"/>
<dbReference type="InterPro" id="IPR000742">
    <property type="entry name" value="EGF"/>
</dbReference>
<dbReference type="PROSITE" id="PS50026">
    <property type="entry name" value="EGF_3"/>
    <property type="match status" value="1"/>
</dbReference>
<feature type="domain" description="EGF-like" evidence="7">
    <location>
        <begin position="158"/>
        <end position="198"/>
    </location>
</feature>
<keyword evidence="1 4" id="KW-0245">EGF-like domain</keyword>
<comment type="caution">
    <text evidence="8">The sequence shown here is derived from an EMBL/GenBank/DDBJ whole genome shotgun (WGS) entry which is preliminary data.</text>
</comment>
<feature type="compositionally biased region" description="Low complexity" evidence="5">
    <location>
        <begin position="592"/>
        <end position="602"/>
    </location>
</feature>
<evidence type="ECO:0000256" key="5">
    <source>
        <dbReference type="SAM" id="MobiDB-lite"/>
    </source>
</evidence>
<organism evidence="8 9">
    <name type="scientific">Porites evermanni</name>
    <dbReference type="NCBI Taxonomy" id="104178"/>
    <lineage>
        <taxon>Eukaryota</taxon>
        <taxon>Metazoa</taxon>
        <taxon>Cnidaria</taxon>
        <taxon>Anthozoa</taxon>
        <taxon>Hexacorallia</taxon>
        <taxon>Scleractinia</taxon>
        <taxon>Fungiina</taxon>
        <taxon>Poritidae</taxon>
        <taxon>Porites</taxon>
    </lineage>
</organism>
<gene>
    <name evidence="8" type="ORF">PEVE_00001611</name>
</gene>
<dbReference type="Proteomes" id="UP001159427">
    <property type="component" value="Unassembled WGS sequence"/>
</dbReference>
<dbReference type="PROSITE" id="PS00010">
    <property type="entry name" value="ASX_HYDROXYL"/>
    <property type="match status" value="1"/>
</dbReference>
<comment type="caution">
    <text evidence="4">Lacks conserved residue(s) required for the propagation of feature annotation.</text>
</comment>
<dbReference type="SUPFAM" id="SSF57196">
    <property type="entry name" value="EGF/Laminin"/>
    <property type="match status" value="1"/>
</dbReference>
<sequence length="623" mass="65759">MALRRFFRISFLLVVGTILYRAEAQQCPGGRSETSILGWMLRGHIYKTMQADLPHTCVFACYKDDRCQSLNWVISLLTCEFNNRTKEARQEDFIPNADRSYIKRDKNRVPLGSIPELPAETCHEIKMSEGKATSDKYWFSTLKPGTPVLAYCNMETEDLDECTSSPPVCDLNADCTNTRGSYLCTCKAGFSGDGKTCIESISLCPANKKPSAIDRREATASTDMCRQLYCETATKYRNYNENEPDKEKEHRLQRLLENTDKRIRNERRLGETMLTGSLQSIFSMQRLCLEEKSLYISACSIRAGCEIRPNQLHNLLYFSPSLPSITFYGHCGRFGSVQTFTVPTTTRYRITAWGARGGTHSPTYGHFPGIYRGGRGAFKEGTFNLSKGTVLNIVVGQRGGDSVEVRGGQSTNLTAAELGLSVEDNAGTGGGGGSFVYTTSNVLLLAAGGGGGASSGYNGTDGQSGTNGTSSTGKLSSQVRSGGSGGNPGQCNSAGASYHGGVGAGWLGQGCPRAGSWHGERGESRAQGWVGGRAGRMNSGYNGGPPPGAVGGFGGGGGGSEDNGASGGGGGYSGGGSGTHSNQAGGGGGSYCSGSSCSGVTGDNEDDDGQVLIIEVPVTKSAD</sequence>
<evidence type="ECO:0000256" key="6">
    <source>
        <dbReference type="SAM" id="SignalP"/>
    </source>
</evidence>
<evidence type="ECO:0000259" key="7">
    <source>
        <dbReference type="PROSITE" id="PS50026"/>
    </source>
</evidence>
<dbReference type="InterPro" id="IPR001881">
    <property type="entry name" value="EGF-like_Ca-bd_dom"/>
</dbReference>
<protein>
    <recommendedName>
        <fullName evidence="7">EGF-like domain-containing protein</fullName>
    </recommendedName>
</protein>
<dbReference type="Gene3D" id="2.10.25.10">
    <property type="entry name" value="Laminin"/>
    <property type="match status" value="1"/>
</dbReference>
<evidence type="ECO:0000256" key="3">
    <source>
        <dbReference type="ARBA" id="ARBA00023157"/>
    </source>
</evidence>
<dbReference type="InterPro" id="IPR024731">
    <property type="entry name" value="NELL2-like_EGF"/>
</dbReference>
<evidence type="ECO:0000256" key="4">
    <source>
        <dbReference type="PROSITE-ProRule" id="PRU00076"/>
    </source>
</evidence>
<dbReference type="SMART" id="SM00181">
    <property type="entry name" value="EGF"/>
    <property type="match status" value="1"/>
</dbReference>
<keyword evidence="2 6" id="KW-0732">Signal</keyword>
<dbReference type="PANTHER" id="PTHR31535:SF3">
    <property type="entry name" value="REGULATORY PROTEIN ZESTE"/>
    <property type="match status" value="1"/>
</dbReference>
<name>A0ABN8Q126_9CNID</name>
<dbReference type="InterPro" id="IPR018097">
    <property type="entry name" value="EGF_Ca-bd_CS"/>
</dbReference>
<dbReference type="PROSITE" id="PS01187">
    <property type="entry name" value="EGF_CA"/>
    <property type="match status" value="1"/>
</dbReference>
<feature type="region of interest" description="Disordered" evidence="5">
    <location>
        <begin position="536"/>
        <end position="623"/>
    </location>
</feature>
<dbReference type="PROSITE" id="PS01186">
    <property type="entry name" value="EGF_2"/>
    <property type="match status" value="1"/>
</dbReference>
<dbReference type="PANTHER" id="PTHR31535">
    <property type="match status" value="1"/>
</dbReference>
<keyword evidence="9" id="KW-1185">Reference proteome</keyword>
<evidence type="ECO:0000313" key="9">
    <source>
        <dbReference type="Proteomes" id="UP001159427"/>
    </source>
</evidence>
<evidence type="ECO:0000256" key="1">
    <source>
        <dbReference type="ARBA" id="ARBA00022536"/>
    </source>
</evidence>
<feature type="compositionally biased region" description="Low complexity" evidence="5">
    <location>
        <begin position="460"/>
        <end position="477"/>
    </location>
</feature>
<feature type="chain" id="PRO_5046497995" description="EGF-like domain-containing protein" evidence="6">
    <location>
        <begin position="25"/>
        <end position="623"/>
    </location>
</feature>
<dbReference type="InterPro" id="IPR000152">
    <property type="entry name" value="EGF-type_Asp/Asn_hydroxyl_site"/>
</dbReference>
<keyword evidence="3" id="KW-1015">Disulfide bond</keyword>
<feature type="signal peptide" evidence="6">
    <location>
        <begin position="1"/>
        <end position="24"/>
    </location>
</feature>
<reference evidence="8 9" key="1">
    <citation type="submission" date="2022-05" db="EMBL/GenBank/DDBJ databases">
        <authorList>
            <consortium name="Genoscope - CEA"/>
            <person name="William W."/>
        </authorList>
    </citation>
    <scope>NUCLEOTIDE SEQUENCE [LARGE SCALE GENOMIC DNA]</scope>
</reference>
<accession>A0ABN8Q126</accession>
<dbReference type="EMBL" id="CALNXI010001090">
    <property type="protein sequence ID" value="CAH3155025.1"/>
    <property type="molecule type" value="Genomic_DNA"/>
</dbReference>
<evidence type="ECO:0000256" key="2">
    <source>
        <dbReference type="ARBA" id="ARBA00022729"/>
    </source>
</evidence>
<feature type="region of interest" description="Disordered" evidence="5">
    <location>
        <begin position="457"/>
        <end position="490"/>
    </location>
</feature>
<feature type="compositionally biased region" description="Gly residues" evidence="5">
    <location>
        <begin position="549"/>
        <end position="591"/>
    </location>
</feature>
<dbReference type="SMART" id="SM00179">
    <property type="entry name" value="EGF_CA"/>
    <property type="match status" value="1"/>
</dbReference>
<dbReference type="CDD" id="cd00054">
    <property type="entry name" value="EGF_CA"/>
    <property type="match status" value="1"/>
</dbReference>
<evidence type="ECO:0000313" key="8">
    <source>
        <dbReference type="EMBL" id="CAH3155025.1"/>
    </source>
</evidence>
<dbReference type="Pfam" id="PF12947">
    <property type="entry name" value="EGF_3"/>
    <property type="match status" value="1"/>
</dbReference>